<proteinExistence type="predicted"/>
<evidence type="ECO:0000256" key="1">
    <source>
        <dbReference type="SAM" id="Coils"/>
    </source>
</evidence>
<name>A0A2S7IQ42_9BACT</name>
<dbReference type="OrthoDB" id="9975154at2"/>
<keyword evidence="3" id="KW-1185">Reference proteome</keyword>
<comment type="caution">
    <text evidence="2">The sequence shown here is derived from an EMBL/GenBank/DDBJ whole genome shotgun (WGS) entry which is preliminary data.</text>
</comment>
<dbReference type="Proteomes" id="UP000239590">
    <property type="component" value="Unassembled WGS sequence"/>
</dbReference>
<protein>
    <submittedName>
        <fullName evidence="2">Uncharacterized protein</fullName>
    </submittedName>
</protein>
<organism evidence="2 3">
    <name type="scientific">Siphonobacter curvatus</name>
    <dbReference type="NCBI Taxonomy" id="2094562"/>
    <lineage>
        <taxon>Bacteria</taxon>
        <taxon>Pseudomonadati</taxon>
        <taxon>Bacteroidota</taxon>
        <taxon>Cytophagia</taxon>
        <taxon>Cytophagales</taxon>
        <taxon>Cytophagaceae</taxon>
        <taxon>Siphonobacter</taxon>
    </lineage>
</organism>
<reference evidence="3" key="1">
    <citation type="submission" date="2018-02" db="EMBL/GenBank/DDBJ databases">
        <title>Genome sequencing of Solimonas sp. HR-BB.</title>
        <authorList>
            <person name="Lee Y."/>
            <person name="Jeon C.O."/>
        </authorList>
    </citation>
    <scope>NUCLEOTIDE SEQUENCE [LARGE SCALE GENOMIC DNA]</scope>
    <source>
        <strain evidence="3">HR-U</strain>
    </source>
</reference>
<dbReference type="AlphaFoldDB" id="A0A2S7IQ42"/>
<evidence type="ECO:0000313" key="3">
    <source>
        <dbReference type="Proteomes" id="UP000239590"/>
    </source>
</evidence>
<dbReference type="RefSeq" id="WP_104711626.1">
    <property type="nucleotide sequence ID" value="NZ_PTRA01000001.1"/>
</dbReference>
<dbReference type="EMBL" id="PTRA01000001">
    <property type="protein sequence ID" value="PQA59837.1"/>
    <property type="molecule type" value="Genomic_DNA"/>
</dbReference>
<gene>
    <name evidence="2" type="ORF">C5O19_09505</name>
</gene>
<keyword evidence="1" id="KW-0175">Coiled coil</keyword>
<evidence type="ECO:0000313" key="2">
    <source>
        <dbReference type="EMBL" id="PQA59837.1"/>
    </source>
</evidence>
<feature type="coiled-coil region" evidence="1">
    <location>
        <begin position="25"/>
        <end position="52"/>
    </location>
</feature>
<accession>A0A2S7IQ42</accession>
<sequence>MKRLLPIGIIVSGILLALNLKFCSCESYEQEIKDLRRENEKLQARNKLLADSLPSTLLLLEQPNGPGMTLEE</sequence>